<feature type="transmembrane region" description="Helical" evidence="5">
    <location>
        <begin position="85"/>
        <end position="106"/>
    </location>
</feature>
<dbReference type="InterPro" id="IPR032808">
    <property type="entry name" value="DoxX"/>
</dbReference>
<evidence type="ECO:0000256" key="2">
    <source>
        <dbReference type="ARBA" id="ARBA00022692"/>
    </source>
</evidence>
<dbReference type="OrthoDB" id="333702at2157"/>
<sequence length="146" mass="15670">MSDEAITIDVEDEQTSAQQTGGSDGGILFLLARLAFAIPLAVTALDHWKDMEGTIGYADAMGVDKADQVVPFAVGMLSFGSVGIALWRLPTLAAGAVAAFLIPVSIKMHPFWEVDEEQKQSERTNFLKNIAIFGGAIAFLIKAQRD</sequence>
<keyword evidence="4 5" id="KW-0472">Membrane</keyword>
<dbReference type="Pfam" id="PF07681">
    <property type="entry name" value="DoxX"/>
    <property type="match status" value="1"/>
</dbReference>
<evidence type="ECO:0000313" key="6">
    <source>
        <dbReference type="EMBL" id="SDM05631.1"/>
    </source>
</evidence>
<gene>
    <name evidence="6" type="ORF">SAMN04487949_0674</name>
</gene>
<feature type="transmembrane region" description="Helical" evidence="5">
    <location>
        <begin position="126"/>
        <end position="143"/>
    </location>
</feature>
<protein>
    <submittedName>
        <fullName evidence="6">Uncharacterized membrane protein YphA, DoxX/SURF4 family</fullName>
    </submittedName>
</protein>
<dbReference type="Proteomes" id="UP000199451">
    <property type="component" value="Unassembled WGS sequence"/>
</dbReference>
<reference evidence="7" key="1">
    <citation type="submission" date="2016-10" db="EMBL/GenBank/DDBJ databases">
        <authorList>
            <person name="Varghese N."/>
            <person name="Submissions S."/>
        </authorList>
    </citation>
    <scope>NUCLEOTIDE SEQUENCE [LARGE SCALE GENOMIC DNA]</scope>
    <source>
        <strain evidence="7">CGMCC 1.10119</strain>
    </source>
</reference>
<dbReference type="RefSeq" id="WP_089694055.1">
    <property type="nucleotide sequence ID" value="NZ_FNHL01000001.1"/>
</dbReference>
<keyword evidence="2 5" id="KW-0812">Transmembrane</keyword>
<dbReference type="AlphaFoldDB" id="A0A1G9Q4G4"/>
<organism evidence="6 7">
    <name type="scientific">Halogranum gelatinilyticum</name>
    <dbReference type="NCBI Taxonomy" id="660521"/>
    <lineage>
        <taxon>Archaea</taxon>
        <taxon>Methanobacteriati</taxon>
        <taxon>Methanobacteriota</taxon>
        <taxon>Stenosarchaea group</taxon>
        <taxon>Halobacteria</taxon>
        <taxon>Halobacteriales</taxon>
        <taxon>Haloferacaceae</taxon>
    </lineage>
</organism>
<accession>A0A1G9Q4G4</accession>
<name>A0A1G9Q4G4_9EURY</name>
<dbReference type="GO" id="GO:0016020">
    <property type="term" value="C:membrane"/>
    <property type="evidence" value="ECO:0007669"/>
    <property type="project" value="UniProtKB-SubCell"/>
</dbReference>
<dbReference type="EMBL" id="FNHL01000001">
    <property type="protein sequence ID" value="SDM05631.1"/>
    <property type="molecule type" value="Genomic_DNA"/>
</dbReference>
<keyword evidence="7" id="KW-1185">Reference proteome</keyword>
<evidence type="ECO:0000256" key="3">
    <source>
        <dbReference type="ARBA" id="ARBA00022989"/>
    </source>
</evidence>
<evidence type="ECO:0000256" key="1">
    <source>
        <dbReference type="ARBA" id="ARBA00004141"/>
    </source>
</evidence>
<proteinExistence type="predicted"/>
<feature type="transmembrane region" description="Helical" evidence="5">
    <location>
        <begin position="26"/>
        <end position="45"/>
    </location>
</feature>
<evidence type="ECO:0000256" key="5">
    <source>
        <dbReference type="SAM" id="Phobius"/>
    </source>
</evidence>
<comment type="subcellular location">
    <subcellularLocation>
        <location evidence="1">Membrane</location>
        <topology evidence="1">Multi-pass membrane protein</topology>
    </subcellularLocation>
</comment>
<evidence type="ECO:0000256" key="4">
    <source>
        <dbReference type="ARBA" id="ARBA00023136"/>
    </source>
</evidence>
<keyword evidence="3 5" id="KW-1133">Transmembrane helix</keyword>
<evidence type="ECO:0000313" key="7">
    <source>
        <dbReference type="Proteomes" id="UP000199451"/>
    </source>
</evidence>